<keyword evidence="1" id="KW-1133">Transmembrane helix</keyword>
<sequence>MSRALTLILLGALAICLLPVAGVIVSTSIAELAGCRLDEAGSYPCVVLGHDLGGLLATLFVSGWFALLTLPMAGLIVMVLGTLWLVRMIRRRQSGSVR</sequence>
<name>A0A1I6SE52_9RHOB</name>
<dbReference type="OrthoDB" id="5948392at2"/>
<dbReference type="STRING" id="311180.SAMN04488050_104302"/>
<dbReference type="EMBL" id="FOZW01000004">
    <property type="protein sequence ID" value="SFS75204.1"/>
    <property type="molecule type" value="Genomic_DNA"/>
</dbReference>
<keyword evidence="1" id="KW-0812">Transmembrane</keyword>
<dbReference type="Proteomes" id="UP000199392">
    <property type="component" value="Unassembled WGS sequence"/>
</dbReference>
<keyword evidence="3" id="KW-1185">Reference proteome</keyword>
<dbReference type="RefSeq" id="WP_092423844.1">
    <property type="nucleotide sequence ID" value="NZ_FNCL01000004.1"/>
</dbReference>
<accession>A0A1I6SE52</accession>
<feature type="transmembrane region" description="Helical" evidence="1">
    <location>
        <begin position="54"/>
        <end position="86"/>
    </location>
</feature>
<dbReference type="AlphaFoldDB" id="A0A1I6SE52"/>
<evidence type="ECO:0000313" key="2">
    <source>
        <dbReference type="EMBL" id="SFS75204.1"/>
    </source>
</evidence>
<protein>
    <submittedName>
        <fullName evidence="2">Uncharacterized protein</fullName>
    </submittedName>
</protein>
<evidence type="ECO:0000313" key="3">
    <source>
        <dbReference type="Proteomes" id="UP000199392"/>
    </source>
</evidence>
<keyword evidence="1" id="KW-0472">Membrane</keyword>
<proteinExistence type="predicted"/>
<gene>
    <name evidence="2" type="ORF">SAMN04488050_104302</name>
</gene>
<organism evidence="2 3">
    <name type="scientific">Alloyangia pacifica</name>
    <dbReference type="NCBI Taxonomy" id="311180"/>
    <lineage>
        <taxon>Bacteria</taxon>
        <taxon>Pseudomonadati</taxon>
        <taxon>Pseudomonadota</taxon>
        <taxon>Alphaproteobacteria</taxon>
        <taxon>Rhodobacterales</taxon>
        <taxon>Roseobacteraceae</taxon>
        <taxon>Alloyangia</taxon>
    </lineage>
</organism>
<evidence type="ECO:0000256" key="1">
    <source>
        <dbReference type="SAM" id="Phobius"/>
    </source>
</evidence>
<reference evidence="3" key="1">
    <citation type="submission" date="2016-10" db="EMBL/GenBank/DDBJ databases">
        <authorList>
            <person name="Varghese N."/>
            <person name="Submissions S."/>
        </authorList>
    </citation>
    <scope>NUCLEOTIDE SEQUENCE [LARGE SCALE GENOMIC DNA]</scope>
    <source>
        <strain evidence="3">DSM 26894</strain>
    </source>
</reference>